<feature type="region of interest" description="Disordered" evidence="1">
    <location>
        <begin position="197"/>
        <end position="351"/>
    </location>
</feature>
<dbReference type="Proteomes" id="UP001652583">
    <property type="component" value="Chromosome D4"/>
</dbReference>
<evidence type="ECO:0000256" key="1">
    <source>
        <dbReference type="SAM" id="MobiDB-lite"/>
    </source>
</evidence>
<feature type="compositionally biased region" description="Polar residues" evidence="1">
    <location>
        <begin position="11"/>
        <end position="24"/>
    </location>
</feature>
<dbReference type="GeneID" id="128312031"/>
<reference evidence="3" key="1">
    <citation type="submission" date="2025-08" db="UniProtKB">
        <authorList>
            <consortium name="RefSeq"/>
        </authorList>
    </citation>
    <scope>IDENTIFICATION</scope>
    <source>
        <tissue evidence="3">Blood</tissue>
    </source>
</reference>
<dbReference type="RefSeq" id="XP_053060299.1">
    <property type="nucleotide sequence ID" value="XM_053204324.1"/>
</dbReference>
<feature type="compositionally biased region" description="Polar residues" evidence="1">
    <location>
        <begin position="256"/>
        <end position="271"/>
    </location>
</feature>
<feature type="region of interest" description="Disordered" evidence="1">
    <location>
        <begin position="136"/>
        <end position="170"/>
    </location>
</feature>
<feature type="compositionally biased region" description="Basic and acidic residues" evidence="1">
    <location>
        <begin position="197"/>
        <end position="227"/>
    </location>
</feature>
<gene>
    <name evidence="3" type="primary">LOC128312031</name>
</gene>
<feature type="compositionally biased region" description="Basic and acidic residues" evidence="1">
    <location>
        <begin position="25"/>
        <end position="35"/>
    </location>
</feature>
<protein>
    <submittedName>
        <fullName evidence="3">Uncharacterized protein LOC128312031</fullName>
    </submittedName>
</protein>
<accession>A0ABM3NLI8</accession>
<organism evidence="2 3">
    <name type="scientific">Acinonyx jubatus</name>
    <name type="common">Cheetah</name>
    <dbReference type="NCBI Taxonomy" id="32536"/>
    <lineage>
        <taxon>Eukaryota</taxon>
        <taxon>Metazoa</taxon>
        <taxon>Chordata</taxon>
        <taxon>Craniata</taxon>
        <taxon>Vertebrata</taxon>
        <taxon>Euteleostomi</taxon>
        <taxon>Mammalia</taxon>
        <taxon>Eutheria</taxon>
        <taxon>Laurasiatheria</taxon>
        <taxon>Carnivora</taxon>
        <taxon>Feliformia</taxon>
        <taxon>Felidae</taxon>
        <taxon>Felinae</taxon>
        <taxon>Acinonyx</taxon>
    </lineage>
</organism>
<evidence type="ECO:0000313" key="3">
    <source>
        <dbReference type="RefSeq" id="XP_053060299.1"/>
    </source>
</evidence>
<sequence length="351" mass="38487">MSGQMPRAPNTGLSSSSWQGTVSEGHSRGPRDLLPRRGRLLPLAGGKAGASASEPAVAAHPPADPVHPSRPNQPQLLPGSATHLCSMALCAFARGARDPAWGVTSWPPPATYARPFLQSPLRQGRLQFPLGLQQLQRSRHRNGARPASQSKQRDAELPEYEPTTGKPLIRRQADRHPDAHLHPGDEHGACGRLENATRHQDKTHSPEEAPSRAHREGYRERPEDKRGLPRKSQSPVCAWNLLPGAPLLPPPRGKQPSCSSTHESPDSTWSDRTMADHRATKRDASDTCYDTGAPLRDASSADEDVTRGDRTGHRRPTPYVGPHSRRAFQTEKATHDKWICGHRGRGPGWER</sequence>
<feature type="compositionally biased region" description="Basic and acidic residues" evidence="1">
    <location>
        <begin position="273"/>
        <end position="285"/>
    </location>
</feature>
<evidence type="ECO:0000313" key="2">
    <source>
        <dbReference type="Proteomes" id="UP001652583"/>
    </source>
</evidence>
<feature type="compositionally biased region" description="Low complexity" evidence="1">
    <location>
        <begin position="40"/>
        <end position="61"/>
    </location>
</feature>
<proteinExistence type="predicted"/>
<feature type="compositionally biased region" description="Basic and acidic residues" evidence="1">
    <location>
        <begin position="328"/>
        <end position="339"/>
    </location>
</feature>
<name>A0ABM3NLI8_ACIJB</name>
<keyword evidence="2" id="KW-1185">Reference proteome</keyword>
<feature type="region of interest" description="Disordered" evidence="1">
    <location>
        <begin position="1"/>
        <end position="79"/>
    </location>
</feature>